<dbReference type="Pfam" id="PF00679">
    <property type="entry name" value="EFG_C"/>
    <property type="match status" value="1"/>
</dbReference>
<dbReference type="SUPFAM" id="SSF52540">
    <property type="entry name" value="P-loop containing nucleoside triphosphate hydrolases"/>
    <property type="match status" value="1"/>
</dbReference>
<dbReference type="EMBL" id="ADBJ01000036">
    <property type="protein sequence ID" value="EFA79107.1"/>
    <property type="molecule type" value="Genomic_DNA"/>
</dbReference>
<name>D3BHD0_HETP5</name>
<dbReference type="Pfam" id="PF00009">
    <property type="entry name" value="GTP_EFTU"/>
    <property type="match status" value="1"/>
</dbReference>
<evidence type="ECO:0000256" key="2">
    <source>
        <dbReference type="ARBA" id="ARBA00022490"/>
    </source>
</evidence>
<dbReference type="InterPro" id="IPR020568">
    <property type="entry name" value="Ribosomal_Su5_D2-typ_SF"/>
</dbReference>
<evidence type="ECO:0000256" key="6">
    <source>
        <dbReference type="ARBA" id="ARBA00023134"/>
    </source>
</evidence>
<dbReference type="FunFam" id="3.30.70.240:FF:000003">
    <property type="entry name" value="Translation elongation factor 2"/>
    <property type="match status" value="1"/>
</dbReference>
<reference evidence="8 9" key="1">
    <citation type="journal article" date="2011" name="Genome Res.">
        <title>Phylogeny-wide analysis of social amoeba genomes highlights ancient origins for complex intercellular communication.</title>
        <authorList>
            <person name="Heidel A.J."/>
            <person name="Lawal H.M."/>
            <person name="Felder M."/>
            <person name="Schilde C."/>
            <person name="Helps N.R."/>
            <person name="Tunggal B."/>
            <person name="Rivero F."/>
            <person name="John U."/>
            <person name="Schleicher M."/>
            <person name="Eichinger L."/>
            <person name="Platzer M."/>
            <person name="Noegel A.A."/>
            <person name="Schaap P."/>
            <person name="Gloeckner G."/>
        </authorList>
    </citation>
    <scope>NUCLEOTIDE SEQUENCE [LARGE SCALE GENOMIC DNA]</scope>
    <source>
        <strain evidence="9">ATCC 26659 / Pp 5 / PN500</strain>
    </source>
</reference>
<dbReference type="AlphaFoldDB" id="D3BHD0"/>
<dbReference type="InterPro" id="IPR041095">
    <property type="entry name" value="EFG_II"/>
</dbReference>
<dbReference type="PRINTS" id="PR00315">
    <property type="entry name" value="ELONGATNFCT"/>
</dbReference>
<dbReference type="GeneID" id="31363412"/>
<dbReference type="CDD" id="cd16268">
    <property type="entry name" value="EF2_II"/>
    <property type="match status" value="1"/>
</dbReference>
<evidence type="ECO:0000256" key="4">
    <source>
        <dbReference type="ARBA" id="ARBA00022768"/>
    </source>
</evidence>
<dbReference type="SUPFAM" id="SSF50447">
    <property type="entry name" value="Translation proteins"/>
    <property type="match status" value="1"/>
</dbReference>
<dbReference type="FunFam" id="3.30.230.10:FF:000009">
    <property type="entry name" value="116 kDa U5 small nuclear ribonucleoprotein component"/>
    <property type="match status" value="1"/>
</dbReference>
<dbReference type="InterPro" id="IPR000795">
    <property type="entry name" value="T_Tr_GTP-bd_dom"/>
</dbReference>
<dbReference type="GO" id="GO:0003746">
    <property type="term" value="F:translation elongation factor activity"/>
    <property type="evidence" value="ECO:0007669"/>
    <property type="project" value="UniProtKB-KW"/>
</dbReference>
<dbReference type="PROSITE" id="PS51722">
    <property type="entry name" value="G_TR_2"/>
    <property type="match status" value="1"/>
</dbReference>
<evidence type="ECO:0000259" key="7">
    <source>
        <dbReference type="PROSITE" id="PS51722"/>
    </source>
</evidence>
<dbReference type="Pfam" id="PF03764">
    <property type="entry name" value="EFG_IV"/>
    <property type="match status" value="1"/>
</dbReference>
<dbReference type="Proteomes" id="UP000001396">
    <property type="component" value="Unassembled WGS sequence"/>
</dbReference>
<protein>
    <recommendedName>
        <fullName evidence="7">Tr-type G domain-containing protein</fullName>
    </recommendedName>
</protein>
<dbReference type="GO" id="GO:0043022">
    <property type="term" value="F:ribosome binding"/>
    <property type="evidence" value="ECO:0007669"/>
    <property type="project" value="TreeGrafter"/>
</dbReference>
<dbReference type="GO" id="GO:0003924">
    <property type="term" value="F:GTPase activity"/>
    <property type="evidence" value="ECO:0007669"/>
    <property type="project" value="InterPro"/>
</dbReference>
<proteinExistence type="predicted"/>
<dbReference type="Pfam" id="PF14492">
    <property type="entry name" value="EFG_III"/>
    <property type="match status" value="1"/>
</dbReference>
<dbReference type="GO" id="GO:1990904">
    <property type="term" value="C:ribonucleoprotein complex"/>
    <property type="evidence" value="ECO:0007669"/>
    <property type="project" value="TreeGrafter"/>
</dbReference>
<dbReference type="SMART" id="SM00889">
    <property type="entry name" value="EFG_IV"/>
    <property type="match status" value="1"/>
</dbReference>
<dbReference type="FunFam" id="3.30.70.870:FF:000002">
    <property type="entry name" value="Translation elongation factor 2"/>
    <property type="match status" value="1"/>
</dbReference>
<dbReference type="FunFam" id="3.40.50.300:FF:000058">
    <property type="entry name" value="Translation elongation factor 2"/>
    <property type="match status" value="1"/>
</dbReference>
<dbReference type="InterPro" id="IPR005225">
    <property type="entry name" value="Small_GTP-bd"/>
</dbReference>
<dbReference type="SUPFAM" id="SSF54211">
    <property type="entry name" value="Ribosomal protein S5 domain 2-like"/>
    <property type="match status" value="1"/>
</dbReference>
<dbReference type="PANTHER" id="PTHR42908">
    <property type="entry name" value="TRANSLATION ELONGATION FACTOR-RELATED"/>
    <property type="match status" value="1"/>
</dbReference>
<evidence type="ECO:0000256" key="1">
    <source>
        <dbReference type="ARBA" id="ARBA00004496"/>
    </source>
</evidence>
<accession>D3BHD0</accession>
<dbReference type="CDD" id="cd04096">
    <property type="entry name" value="eEF2_snRNP_like_C"/>
    <property type="match status" value="1"/>
</dbReference>
<dbReference type="PANTHER" id="PTHR42908:SF10">
    <property type="entry name" value="EUKARYOTIC TRANSLATION ELONGATION FACTOR 2"/>
    <property type="match status" value="1"/>
</dbReference>
<dbReference type="Gene3D" id="3.30.70.240">
    <property type="match status" value="1"/>
</dbReference>
<keyword evidence="3" id="KW-0547">Nucleotide-binding</keyword>
<dbReference type="InParanoid" id="D3BHD0"/>
<dbReference type="CDD" id="cd01885">
    <property type="entry name" value="EF2"/>
    <property type="match status" value="1"/>
</dbReference>
<organism evidence="8 9">
    <name type="scientific">Heterostelium pallidum (strain ATCC 26659 / Pp 5 / PN500)</name>
    <name type="common">Cellular slime mold</name>
    <name type="synonym">Polysphondylium pallidum</name>
    <dbReference type="NCBI Taxonomy" id="670386"/>
    <lineage>
        <taxon>Eukaryota</taxon>
        <taxon>Amoebozoa</taxon>
        <taxon>Evosea</taxon>
        <taxon>Eumycetozoa</taxon>
        <taxon>Dictyostelia</taxon>
        <taxon>Acytosteliales</taxon>
        <taxon>Acytosteliaceae</taxon>
        <taxon>Heterostelium</taxon>
    </lineage>
</organism>
<evidence type="ECO:0000256" key="3">
    <source>
        <dbReference type="ARBA" id="ARBA00022741"/>
    </source>
</evidence>
<dbReference type="InterPro" id="IPR035647">
    <property type="entry name" value="EFG_III/V"/>
</dbReference>
<dbReference type="SUPFAM" id="SSF54980">
    <property type="entry name" value="EF-G C-terminal domain-like"/>
    <property type="match status" value="2"/>
</dbReference>
<gene>
    <name evidence="8" type="ORF">PPL_07932</name>
</gene>
<keyword evidence="5" id="KW-0648">Protein biosynthesis</keyword>
<dbReference type="InterPro" id="IPR009000">
    <property type="entry name" value="Transl_B-barrel_sf"/>
</dbReference>
<dbReference type="Gene3D" id="2.40.30.10">
    <property type="entry name" value="Translation factors"/>
    <property type="match status" value="1"/>
</dbReference>
<dbReference type="CDD" id="cd01681">
    <property type="entry name" value="aeEF2_snRNP_like_IV"/>
    <property type="match status" value="1"/>
</dbReference>
<dbReference type="InterPro" id="IPR004161">
    <property type="entry name" value="EFTu-like_2"/>
</dbReference>
<dbReference type="Gene3D" id="3.30.70.870">
    <property type="entry name" value="Elongation Factor G (Translational Gtpase), domain 3"/>
    <property type="match status" value="1"/>
</dbReference>
<feature type="domain" description="Tr-type G" evidence="7">
    <location>
        <begin position="27"/>
        <end position="241"/>
    </location>
</feature>
<evidence type="ECO:0000256" key="5">
    <source>
        <dbReference type="ARBA" id="ARBA00022917"/>
    </source>
</evidence>
<dbReference type="STRING" id="670386.D3BHD0"/>
<dbReference type="OMA" id="LREYANC"/>
<dbReference type="RefSeq" id="XP_020431229.1">
    <property type="nucleotide sequence ID" value="XM_020578765.1"/>
</dbReference>
<keyword evidence="9" id="KW-1185">Reference proteome</keyword>
<dbReference type="GO" id="GO:0005829">
    <property type="term" value="C:cytosol"/>
    <property type="evidence" value="ECO:0007669"/>
    <property type="project" value="TreeGrafter"/>
</dbReference>
<dbReference type="InterPro" id="IPR014721">
    <property type="entry name" value="Ribsml_uS5_D2-typ_fold_subgr"/>
</dbReference>
<dbReference type="InterPro" id="IPR000640">
    <property type="entry name" value="EFG_V-like"/>
</dbReference>
<dbReference type="Gene3D" id="3.40.50.300">
    <property type="entry name" value="P-loop containing nucleotide triphosphate hydrolases"/>
    <property type="match status" value="1"/>
</dbReference>
<keyword evidence="4" id="KW-0251">Elongation factor</keyword>
<dbReference type="SMART" id="SM00838">
    <property type="entry name" value="EFG_C"/>
    <property type="match status" value="1"/>
</dbReference>
<comment type="subcellular location">
    <subcellularLocation>
        <location evidence="1">Cytoplasm</location>
    </subcellularLocation>
</comment>
<dbReference type="InterPro" id="IPR005517">
    <property type="entry name" value="Transl_elong_EFG/EF2_IV"/>
</dbReference>
<dbReference type="FunFam" id="2.40.30.10:FF:000010">
    <property type="entry name" value="Translation elongation factor 2"/>
    <property type="match status" value="1"/>
</dbReference>
<dbReference type="Pfam" id="PF03144">
    <property type="entry name" value="GTP_EFTU_D2"/>
    <property type="match status" value="1"/>
</dbReference>
<dbReference type="NCBIfam" id="TIGR00231">
    <property type="entry name" value="small_GTP"/>
    <property type="match status" value="1"/>
</dbReference>
<dbReference type="Gene3D" id="3.30.230.10">
    <property type="match status" value="1"/>
</dbReference>
<dbReference type="GO" id="GO:0005525">
    <property type="term" value="F:GTP binding"/>
    <property type="evidence" value="ECO:0007669"/>
    <property type="project" value="UniProtKB-KW"/>
</dbReference>
<keyword evidence="6" id="KW-0342">GTP-binding</keyword>
<evidence type="ECO:0000313" key="8">
    <source>
        <dbReference type="EMBL" id="EFA79107.1"/>
    </source>
</evidence>
<dbReference type="InterPro" id="IPR027417">
    <property type="entry name" value="P-loop_NTPase"/>
</dbReference>
<comment type="caution">
    <text evidence="8">The sequence shown here is derived from an EMBL/GenBank/DDBJ whole genome shotgun (WGS) entry which is preliminary data.</text>
</comment>
<evidence type="ECO:0000313" key="9">
    <source>
        <dbReference type="Proteomes" id="UP000001396"/>
    </source>
</evidence>
<sequence length="846" mass="94016">MRTKQTIKKYMVKFTVDKISQSMNERNNIRNFSVIAHVDHGKTTLSDSLVARAGIIPEGKAGDLRYLSARDDEIARGITIKSSSVSLHLELPESAPLPAGSTDRQFLLNLIDSPGHVDFSSEVTAALRVTDGALVVVDAIEGVCVQTETVLRQALSERIVPVLFVNKMDRLFLELQVAPEDAYLALRNAIEATNAVVQMGENQKMLDPKVGNVGFGSGYQGWGFTLENWVKLYEAKLGLSKEKLLNRLWGDNFYDSVTKKWGPNQTSEDGRTLERGFCRLIYEPLRALILAAKDESNIDSLIGKLDNLDIKLSKAELELRGKDLLRTVMKKFLPADECILSMVVHHLPSPIVAQRYRTESLYTGPMDDECAKAMKACDPNGPVMMFVSKMIPFGERFVAFGRVFSGTITSGQTVRILQPSYDPETSPNDFNTKKITSIVLMMGRKSETIESCPCGNIIGLMGIDQYLIKSGTITSAPEARGIVSMKFSVSPVVKVAVKPKDPTHLPKLVEGIRKVIKTDPAIQHYTANTGEQVLATVGELQLEICLKDLQEYSNCEIEASNPVVSYRETVQGTSPVCMAKSANKHNRIYVSASPLGAELANQIESKELDPNSNDIAGRTQFLVRNHSWEANEAKQIWSFGPNLNGPNMFLDRTVGTQYLNEVRDSIVQGFQWASKEGVLCSEEMYGVRFDMSDITLIADGAHRRVAQIMPASRKVLYAAELSAQPRLLEPMYLVDIQAPSRVLKGVHKCLNRRRGVTISEEEKLGMNGVFSIRAHLPVSESFGFSAYLQSETSGLAFLQMTFDHWSMMSQDPLEPNSVTNKIVQDIRIRKGLRQEIPPLNEFLDRL</sequence>
<keyword evidence="2" id="KW-0963">Cytoplasm</keyword>